<evidence type="ECO:0000313" key="4">
    <source>
        <dbReference type="EMBL" id="KLO12829.1"/>
    </source>
</evidence>
<feature type="compositionally biased region" description="Basic and acidic residues" evidence="2">
    <location>
        <begin position="409"/>
        <end position="421"/>
    </location>
</feature>
<feature type="compositionally biased region" description="Basic and acidic residues" evidence="2">
    <location>
        <begin position="201"/>
        <end position="211"/>
    </location>
</feature>
<evidence type="ECO:0000256" key="2">
    <source>
        <dbReference type="SAM" id="MobiDB-lite"/>
    </source>
</evidence>
<gene>
    <name evidence="4" type="ORF">SCHPADRAFT_915474</name>
</gene>
<feature type="region of interest" description="Disordered" evidence="2">
    <location>
        <begin position="311"/>
        <end position="429"/>
    </location>
</feature>
<proteinExistence type="predicted"/>
<keyword evidence="1" id="KW-0694">RNA-binding</keyword>
<dbReference type="AlphaFoldDB" id="A0A0H2RLQ5"/>
<dbReference type="InterPro" id="IPR000504">
    <property type="entry name" value="RRM_dom"/>
</dbReference>
<dbReference type="Proteomes" id="UP000053477">
    <property type="component" value="Unassembled WGS sequence"/>
</dbReference>
<feature type="region of interest" description="Disordered" evidence="2">
    <location>
        <begin position="93"/>
        <end position="221"/>
    </location>
</feature>
<evidence type="ECO:0000256" key="1">
    <source>
        <dbReference type="PROSITE-ProRule" id="PRU00176"/>
    </source>
</evidence>
<feature type="compositionally biased region" description="Basic residues" evidence="2">
    <location>
        <begin position="154"/>
        <end position="166"/>
    </location>
</feature>
<accession>A0A0H2RLQ5</accession>
<sequence>MADLPAAPATSNGVSEKVIEEAPGVKLYVGNLPYAVRDEQLKEFFDSFQDKILSCQVIMHGSRSAGYGFVSLATQKDAEDACAALHEKNLGERSVKVQLAKPAEQKEKEKGEKKTKRRVGRRGSKAAAGEVTEAEANGEAEKPAESVEGGESKPKKRKNPRKKSKAKAAGTAEGVENGGAVPPATEGAAAPEKRAPRPKRERAPRPRREPGEEPAGEQSQTTLFVHDLSFTLDDAGLAAIFTDAGFKVNSAHIVRRRWGHPRKSKGYGFVELEDEEKQKEALDKLQDKEVDGRAIKIKVAINQKNIDENGAEKVEGAEEPTAVVARKSRKQRHEEELREGLTTSLFERAKAEQEQLGTENKAMSMMMKMGFKMGESLGRKEQSPADEASAREVKPPSPSPLPPSSSHLSSEHEQGPAEQQHRKIPLSIDIWEGKKGVGLGKGKRAVSPSAVDRIAKAAKLAEETSHETYRSRARDEFVERRAEGRLRAATRTLITLDEKAKIEFNVLSLDPLDPETIPPELLDALEEYVVAEFQANATKVGGKETDAQRLKRQMQLDALQPLAHNGPDDDDEDGHPQKKSVEASREFSADDIQSAKEFLGLNAQDRLARVTTYLRRQYFYCFWCGSQYDNEQDLAENCPGEEEDAHD</sequence>
<feature type="domain" description="RRM" evidence="3">
    <location>
        <begin position="25"/>
        <end position="102"/>
    </location>
</feature>
<feature type="domain" description="RRM" evidence="3">
    <location>
        <begin position="221"/>
        <end position="302"/>
    </location>
</feature>
<dbReference type="InterPro" id="IPR039249">
    <property type="entry name" value="GPATCH11"/>
</dbReference>
<keyword evidence="5" id="KW-1185">Reference proteome</keyword>
<dbReference type="PANTHER" id="PTHR21032">
    <property type="entry name" value="G PATCH DOMAIN-CONTAINING PROTEIN 11"/>
    <property type="match status" value="1"/>
</dbReference>
<feature type="compositionally biased region" description="Basic and acidic residues" evidence="2">
    <location>
        <begin position="103"/>
        <end position="112"/>
    </location>
</feature>
<dbReference type="InParanoid" id="A0A0H2RLQ5"/>
<organism evidence="4 5">
    <name type="scientific">Schizopora paradoxa</name>
    <dbReference type="NCBI Taxonomy" id="27342"/>
    <lineage>
        <taxon>Eukaryota</taxon>
        <taxon>Fungi</taxon>
        <taxon>Dikarya</taxon>
        <taxon>Basidiomycota</taxon>
        <taxon>Agaricomycotina</taxon>
        <taxon>Agaricomycetes</taxon>
        <taxon>Hymenochaetales</taxon>
        <taxon>Schizoporaceae</taxon>
        <taxon>Schizopora</taxon>
    </lineage>
</organism>
<evidence type="ECO:0000313" key="5">
    <source>
        <dbReference type="Proteomes" id="UP000053477"/>
    </source>
</evidence>
<feature type="compositionally biased region" description="Basic and acidic residues" evidence="2">
    <location>
        <begin position="139"/>
        <end position="153"/>
    </location>
</feature>
<dbReference type="EMBL" id="KQ085970">
    <property type="protein sequence ID" value="KLO12829.1"/>
    <property type="molecule type" value="Genomic_DNA"/>
</dbReference>
<dbReference type="GO" id="GO:0003723">
    <property type="term" value="F:RNA binding"/>
    <property type="evidence" value="ECO:0007669"/>
    <property type="project" value="UniProtKB-UniRule"/>
</dbReference>
<dbReference type="SMART" id="SM00360">
    <property type="entry name" value="RRM"/>
    <property type="match status" value="2"/>
</dbReference>
<dbReference type="Pfam" id="PF13821">
    <property type="entry name" value="DUF4187"/>
    <property type="match status" value="1"/>
</dbReference>
<feature type="compositionally biased region" description="Basic and acidic residues" evidence="2">
    <location>
        <begin position="377"/>
        <end position="394"/>
    </location>
</feature>
<dbReference type="PANTHER" id="PTHR21032:SF0">
    <property type="entry name" value="G PATCH DOMAIN-CONTAINING PROTEIN 11"/>
    <property type="match status" value="1"/>
</dbReference>
<dbReference type="STRING" id="27342.A0A0H2RLQ5"/>
<dbReference type="Pfam" id="PF01585">
    <property type="entry name" value="G-patch"/>
    <property type="match status" value="1"/>
</dbReference>
<dbReference type="PROSITE" id="PS50102">
    <property type="entry name" value="RRM"/>
    <property type="match status" value="2"/>
</dbReference>
<dbReference type="OrthoDB" id="786951at2759"/>
<dbReference type="InterPro" id="IPR035979">
    <property type="entry name" value="RBD_domain_sf"/>
</dbReference>
<dbReference type="InterPro" id="IPR025239">
    <property type="entry name" value="DUF4187"/>
</dbReference>
<dbReference type="GO" id="GO:0000776">
    <property type="term" value="C:kinetochore"/>
    <property type="evidence" value="ECO:0007669"/>
    <property type="project" value="TreeGrafter"/>
</dbReference>
<dbReference type="InterPro" id="IPR012677">
    <property type="entry name" value="Nucleotide-bd_a/b_plait_sf"/>
</dbReference>
<feature type="region of interest" description="Disordered" evidence="2">
    <location>
        <begin position="561"/>
        <end position="588"/>
    </location>
</feature>
<dbReference type="SMART" id="SM01173">
    <property type="entry name" value="DUF4187"/>
    <property type="match status" value="1"/>
</dbReference>
<feature type="compositionally biased region" description="Low complexity" evidence="2">
    <location>
        <begin position="363"/>
        <end position="374"/>
    </location>
</feature>
<protein>
    <submittedName>
        <fullName evidence="4">RNA-binding domain-containing protein</fullName>
    </submittedName>
</protein>
<dbReference type="InterPro" id="IPR000467">
    <property type="entry name" value="G_patch_dom"/>
</dbReference>
<feature type="compositionally biased region" description="Basic and acidic residues" evidence="2">
    <location>
        <begin position="574"/>
        <end position="588"/>
    </location>
</feature>
<reference evidence="4 5" key="1">
    <citation type="submission" date="2015-04" db="EMBL/GenBank/DDBJ databases">
        <title>Complete genome sequence of Schizopora paradoxa KUC8140, a cosmopolitan wood degrader in East Asia.</title>
        <authorList>
            <consortium name="DOE Joint Genome Institute"/>
            <person name="Min B."/>
            <person name="Park H."/>
            <person name="Jang Y."/>
            <person name="Kim J.-J."/>
            <person name="Kim K.H."/>
            <person name="Pangilinan J."/>
            <person name="Lipzen A."/>
            <person name="Riley R."/>
            <person name="Grigoriev I.V."/>
            <person name="Spatafora J.W."/>
            <person name="Choi I.-G."/>
        </authorList>
    </citation>
    <scope>NUCLEOTIDE SEQUENCE [LARGE SCALE GENOMIC DNA]</scope>
    <source>
        <strain evidence="4 5">KUC8140</strain>
    </source>
</reference>
<feature type="compositionally biased region" description="Basic residues" evidence="2">
    <location>
        <begin position="113"/>
        <end position="124"/>
    </location>
</feature>
<dbReference type="Pfam" id="PF00076">
    <property type="entry name" value="RRM_1"/>
    <property type="match status" value="2"/>
</dbReference>
<name>A0A0H2RLQ5_9AGAM</name>
<dbReference type="SUPFAM" id="SSF54928">
    <property type="entry name" value="RNA-binding domain, RBD"/>
    <property type="match status" value="2"/>
</dbReference>
<evidence type="ECO:0000259" key="3">
    <source>
        <dbReference type="PROSITE" id="PS50102"/>
    </source>
</evidence>
<dbReference type="Gene3D" id="3.30.70.330">
    <property type="match status" value="2"/>
</dbReference>